<keyword evidence="9" id="KW-1185">Reference proteome</keyword>
<reference evidence="8 9" key="1">
    <citation type="submission" date="2017-06" db="EMBL/GenBank/DDBJ databases">
        <title>Investigating the central metabolism of Clostridium thermosuccinogenes.</title>
        <authorList>
            <person name="Koendjbiharie J.G."/>
            <person name="van Kranenburg R."/>
        </authorList>
    </citation>
    <scope>NUCLEOTIDE SEQUENCE [LARGE SCALE GENOMIC DNA]</scope>
    <source>
        <strain evidence="8 9">DSM 5806</strain>
    </source>
</reference>
<dbReference type="Proteomes" id="UP000236151">
    <property type="component" value="Unassembled WGS sequence"/>
</dbReference>
<evidence type="ECO:0000256" key="7">
    <source>
        <dbReference type="SAM" id="SignalP"/>
    </source>
</evidence>
<keyword evidence="2 7" id="KW-0732">Signal</keyword>
<evidence type="ECO:0000256" key="4">
    <source>
        <dbReference type="ARBA" id="ARBA00023139"/>
    </source>
</evidence>
<feature type="compositionally biased region" description="Low complexity" evidence="6">
    <location>
        <begin position="26"/>
        <end position="50"/>
    </location>
</feature>
<dbReference type="InterPro" id="IPR006059">
    <property type="entry name" value="SBP"/>
</dbReference>
<name>A0A2K2FFG0_9CLOT</name>
<dbReference type="OrthoDB" id="9787283at2"/>
<keyword evidence="1" id="KW-1003">Cell membrane</keyword>
<dbReference type="PANTHER" id="PTHR43649">
    <property type="entry name" value="ARABINOSE-BINDING PROTEIN-RELATED"/>
    <property type="match status" value="1"/>
</dbReference>
<dbReference type="RefSeq" id="WP_103082181.1">
    <property type="nucleotide sequence ID" value="NZ_CP021850.1"/>
</dbReference>
<keyword evidence="5" id="KW-0449">Lipoprotein</keyword>
<protein>
    <submittedName>
        <fullName evidence="8">ABC transporter substrate-binding protein</fullName>
    </submittedName>
</protein>
<accession>A0A2K2FFG0</accession>
<proteinExistence type="predicted"/>
<sequence length="561" mass="64052">MKKLSKKLIALLTVASMLFMVACSSGSSNSDSSSDTKGSATDTTSSSGGDKTADAKPLKFTATLTGWGGDDANSMVHKEWLKVMEEKMGRPLDITFNWIPQAEYEEKSKLMFSTGDLTDITVTPFWYDYVKVAKDGLLLELSQYKDLLPNYMEWVKATKDGEALCFLPDGTMYVFMQGELPRFPADKGMLAQNMSAYNYNVFEKHNIKIPETLDELYVAAKKLKELYPNEYPINTRFQSLNPIFYAHHVDRDVYWNGEEYVYGPFEEGYKESLMFLNKLYTEGLLDPEYSIETNDTIKMKALNQKNFIFLNEWFTSPGEYSRNNEEGLKFAVTLYPDNPKYGKCWQTVSNVNTMNLSNWGMFAIDAKTKDPEGLMKFIDLQYSEEIIRLLTWGIEGVTYTIGSDGKPQFVDSILNAKDPWAEGDKYGMRASSKHRPGLQMAADTAAYVAFAPNDYIYYDGKLHEEPIEKSPYITEIPFPENEYMPPWFNGPTVTFTTEENQEISKIKTALDTYRDEMQTKFISGEESFANWDKFINGLKSMGDIDRLLEIYNAAADRFYGK</sequence>
<evidence type="ECO:0000313" key="9">
    <source>
        <dbReference type="Proteomes" id="UP000236151"/>
    </source>
</evidence>
<keyword evidence="4" id="KW-0564">Palmitate</keyword>
<gene>
    <name evidence="8" type="ORF">CDQ84_13095</name>
</gene>
<feature type="signal peptide" evidence="7">
    <location>
        <begin position="1"/>
        <end position="30"/>
    </location>
</feature>
<feature type="region of interest" description="Disordered" evidence="6">
    <location>
        <begin position="26"/>
        <end position="52"/>
    </location>
</feature>
<evidence type="ECO:0000256" key="1">
    <source>
        <dbReference type="ARBA" id="ARBA00022475"/>
    </source>
</evidence>
<dbReference type="Pfam" id="PF01547">
    <property type="entry name" value="SBP_bac_1"/>
    <property type="match status" value="1"/>
</dbReference>
<dbReference type="PANTHER" id="PTHR43649:SF33">
    <property type="entry name" value="POLYGALACTURONAN_RHAMNOGALACTURONAN-BINDING PROTEIN YTCQ"/>
    <property type="match status" value="1"/>
</dbReference>
<dbReference type="KEGG" id="cthd:CDO33_09690"/>
<dbReference type="PROSITE" id="PS51257">
    <property type="entry name" value="PROKAR_LIPOPROTEIN"/>
    <property type="match status" value="1"/>
</dbReference>
<keyword evidence="3" id="KW-0472">Membrane</keyword>
<evidence type="ECO:0000256" key="5">
    <source>
        <dbReference type="ARBA" id="ARBA00023288"/>
    </source>
</evidence>
<comment type="caution">
    <text evidence="8">The sequence shown here is derived from an EMBL/GenBank/DDBJ whole genome shotgun (WGS) entry which is preliminary data.</text>
</comment>
<dbReference type="EMBL" id="NIOJ01000036">
    <property type="protein sequence ID" value="PNT97513.1"/>
    <property type="molecule type" value="Genomic_DNA"/>
</dbReference>
<dbReference type="AlphaFoldDB" id="A0A2K2FFG0"/>
<dbReference type="SUPFAM" id="SSF53850">
    <property type="entry name" value="Periplasmic binding protein-like II"/>
    <property type="match status" value="1"/>
</dbReference>
<dbReference type="Gene3D" id="3.40.190.10">
    <property type="entry name" value="Periplasmic binding protein-like II"/>
    <property type="match status" value="2"/>
</dbReference>
<evidence type="ECO:0000256" key="3">
    <source>
        <dbReference type="ARBA" id="ARBA00023136"/>
    </source>
</evidence>
<dbReference type="InterPro" id="IPR050490">
    <property type="entry name" value="Bact_solute-bd_prot1"/>
</dbReference>
<organism evidence="8 9">
    <name type="scientific">Clostridium thermosuccinogenes</name>
    <dbReference type="NCBI Taxonomy" id="84032"/>
    <lineage>
        <taxon>Bacteria</taxon>
        <taxon>Bacillati</taxon>
        <taxon>Bacillota</taxon>
        <taxon>Clostridia</taxon>
        <taxon>Eubacteriales</taxon>
        <taxon>Clostridiaceae</taxon>
        <taxon>Clostridium</taxon>
    </lineage>
</organism>
<feature type="chain" id="PRO_5039113441" evidence="7">
    <location>
        <begin position="31"/>
        <end position="561"/>
    </location>
</feature>
<evidence type="ECO:0000256" key="2">
    <source>
        <dbReference type="ARBA" id="ARBA00022729"/>
    </source>
</evidence>
<evidence type="ECO:0000313" key="8">
    <source>
        <dbReference type="EMBL" id="PNT97513.1"/>
    </source>
</evidence>
<evidence type="ECO:0000256" key="6">
    <source>
        <dbReference type="SAM" id="MobiDB-lite"/>
    </source>
</evidence>